<feature type="compositionally biased region" description="Basic and acidic residues" evidence="1">
    <location>
        <begin position="911"/>
        <end position="922"/>
    </location>
</feature>
<feature type="region of interest" description="Disordered" evidence="1">
    <location>
        <begin position="362"/>
        <end position="382"/>
    </location>
</feature>
<feature type="region of interest" description="Disordered" evidence="1">
    <location>
        <begin position="221"/>
        <end position="255"/>
    </location>
</feature>
<gene>
    <name evidence="2" type="ORF">A4X09_0g3798</name>
</gene>
<reference evidence="2" key="1">
    <citation type="submission" date="2016-04" db="EMBL/GenBank/DDBJ databases">
        <authorList>
            <person name="Nguyen H.D."/>
            <person name="Samba Siva P."/>
            <person name="Cullis J."/>
            <person name="Levesque C.A."/>
            <person name="Hambleton S."/>
        </authorList>
    </citation>
    <scope>NUCLEOTIDE SEQUENCE</scope>
    <source>
        <strain evidence="2">DAOMC 236422</strain>
    </source>
</reference>
<feature type="region of interest" description="Disordered" evidence="1">
    <location>
        <begin position="1259"/>
        <end position="1787"/>
    </location>
</feature>
<feature type="region of interest" description="Disordered" evidence="1">
    <location>
        <begin position="501"/>
        <end position="992"/>
    </location>
</feature>
<feature type="region of interest" description="Disordered" evidence="1">
    <location>
        <begin position="399"/>
        <end position="440"/>
    </location>
</feature>
<feature type="region of interest" description="Disordered" evidence="1">
    <location>
        <begin position="1"/>
        <end position="99"/>
    </location>
</feature>
<feature type="compositionally biased region" description="Low complexity" evidence="1">
    <location>
        <begin position="798"/>
        <end position="809"/>
    </location>
</feature>
<feature type="compositionally biased region" description="Polar residues" evidence="1">
    <location>
        <begin position="1435"/>
        <end position="1446"/>
    </location>
</feature>
<feature type="compositionally biased region" description="Gly residues" evidence="1">
    <location>
        <begin position="644"/>
        <end position="656"/>
    </location>
</feature>
<feature type="compositionally biased region" description="Low complexity" evidence="1">
    <location>
        <begin position="1276"/>
        <end position="1286"/>
    </location>
</feature>
<feature type="compositionally biased region" description="Low complexity" evidence="1">
    <location>
        <begin position="821"/>
        <end position="843"/>
    </location>
</feature>
<feature type="compositionally biased region" description="Basic and acidic residues" evidence="1">
    <location>
        <begin position="1053"/>
        <end position="1075"/>
    </location>
</feature>
<feature type="compositionally biased region" description="Low complexity" evidence="1">
    <location>
        <begin position="170"/>
        <end position="179"/>
    </location>
</feature>
<feature type="compositionally biased region" description="Basic and acidic residues" evidence="1">
    <location>
        <begin position="424"/>
        <end position="436"/>
    </location>
</feature>
<evidence type="ECO:0000313" key="3">
    <source>
        <dbReference type="Proteomes" id="UP000078113"/>
    </source>
</evidence>
<feature type="compositionally biased region" description="Polar residues" evidence="1">
    <location>
        <begin position="404"/>
        <end position="417"/>
    </location>
</feature>
<feature type="compositionally biased region" description="Polar residues" evidence="1">
    <location>
        <begin position="63"/>
        <end position="94"/>
    </location>
</feature>
<feature type="compositionally biased region" description="Polar residues" evidence="1">
    <location>
        <begin position="1454"/>
        <end position="1474"/>
    </location>
</feature>
<feature type="compositionally biased region" description="Acidic residues" evidence="1">
    <location>
        <begin position="1542"/>
        <end position="1555"/>
    </location>
</feature>
<dbReference type="EMBL" id="LWDG02000144">
    <property type="protein sequence ID" value="KAE8268551.1"/>
    <property type="molecule type" value="Genomic_DNA"/>
</dbReference>
<feature type="compositionally biased region" description="Low complexity" evidence="1">
    <location>
        <begin position="1729"/>
        <end position="1743"/>
    </location>
</feature>
<dbReference type="Proteomes" id="UP000078113">
    <property type="component" value="Unassembled WGS sequence"/>
</dbReference>
<reference evidence="2" key="2">
    <citation type="journal article" date="2019" name="IMA Fungus">
        <title>Genome sequencing and comparison of five Tilletia species to identify candidate genes for the detection of regulated species infecting wheat.</title>
        <authorList>
            <person name="Nguyen H.D.T."/>
            <person name="Sultana T."/>
            <person name="Kesanakurti P."/>
            <person name="Hambleton S."/>
        </authorList>
    </citation>
    <scope>NUCLEOTIDE SEQUENCE</scope>
    <source>
        <strain evidence="2">DAOMC 236422</strain>
    </source>
</reference>
<feature type="compositionally biased region" description="Polar residues" evidence="1">
    <location>
        <begin position="1717"/>
        <end position="1727"/>
    </location>
</feature>
<accession>A0A8X7NAQ7</accession>
<feature type="region of interest" description="Disordered" evidence="1">
    <location>
        <begin position="290"/>
        <end position="336"/>
    </location>
</feature>
<feature type="compositionally biased region" description="Polar residues" evidence="1">
    <location>
        <begin position="1640"/>
        <end position="1661"/>
    </location>
</feature>
<feature type="region of interest" description="Disordered" evidence="1">
    <location>
        <begin position="170"/>
        <end position="192"/>
    </location>
</feature>
<feature type="compositionally biased region" description="Basic and acidic residues" evidence="1">
    <location>
        <begin position="223"/>
        <end position="255"/>
    </location>
</feature>
<comment type="caution">
    <text evidence="2">The sequence shown here is derived from an EMBL/GenBank/DDBJ whole genome shotgun (WGS) entry which is preliminary data.</text>
</comment>
<proteinExistence type="predicted"/>
<feature type="region of interest" description="Disordered" evidence="1">
    <location>
        <begin position="1210"/>
        <end position="1229"/>
    </location>
</feature>
<feature type="region of interest" description="Disordered" evidence="1">
    <location>
        <begin position="452"/>
        <end position="489"/>
    </location>
</feature>
<evidence type="ECO:0000256" key="1">
    <source>
        <dbReference type="SAM" id="MobiDB-lite"/>
    </source>
</evidence>
<evidence type="ECO:0000313" key="2">
    <source>
        <dbReference type="EMBL" id="KAE8268551.1"/>
    </source>
</evidence>
<feature type="region of interest" description="Disordered" evidence="1">
    <location>
        <begin position="1014"/>
        <end position="1158"/>
    </location>
</feature>
<protein>
    <submittedName>
        <fullName evidence="2">Uncharacterized protein</fullName>
    </submittedName>
</protein>
<feature type="compositionally biased region" description="Low complexity" evidence="1">
    <location>
        <begin position="602"/>
        <end position="613"/>
    </location>
</feature>
<feature type="compositionally biased region" description="Basic and acidic residues" evidence="1">
    <location>
        <begin position="1745"/>
        <end position="1770"/>
    </location>
</feature>
<feature type="compositionally biased region" description="Low complexity" evidence="1">
    <location>
        <begin position="296"/>
        <end position="306"/>
    </location>
</feature>
<keyword evidence="3" id="KW-1185">Reference proteome</keyword>
<organism evidence="2 3">
    <name type="scientific">Tilletia walkeri</name>
    <dbReference type="NCBI Taxonomy" id="117179"/>
    <lineage>
        <taxon>Eukaryota</taxon>
        <taxon>Fungi</taxon>
        <taxon>Dikarya</taxon>
        <taxon>Basidiomycota</taxon>
        <taxon>Ustilaginomycotina</taxon>
        <taxon>Exobasidiomycetes</taxon>
        <taxon>Tilletiales</taxon>
        <taxon>Tilletiaceae</taxon>
        <taxon>Tilletia</taxon>
    </lineage>
</organism>
<feature type="compositionally biased region" description="Polar residues" evidence="1">
    <location>
        <begin position="846"/>
        <end position="856"/>
    </location>
</feature>
<feature type="compositionally biased region" description="Low complexity" evidence="1">
    <location>
        <begin position="719"/>
        <end position="728"/>
    </location>
</feature>
<name>A0A8X7NAQ7_9BASI</name>
<feature type="compositionally biased region" description="Low complexity" evidence="1">
    <location>
        <begin position="1675"/>
        <end position="1690"/>
    </location>
</feature>
<feature type="compositionally biased region" description="Basic and acidic residues" evidence="1">
    <location>
        <begin position="309"/>
        <end position="330"/>
    </location>
</feature>
<sequence>MATALSTTTQAAKPPSPPQPPTLTHTLSAPEPIQNAHEPDRDSVAAAATARPRIMSERGYTDPSPTGSATHLQPASSTSAEGFEQKQTSTSTSALVPRSGVDAAVRAGASAFEFMSNPNMLRRASAQVLPSSLSALVPSSAKLGAFPSSSSHTTQPTSSFSLVASTSGTGAGLSAGSTSPRPHIPRSSILLKPDGGSPRHLEWYEVHNGVPLALRIPAPITQKQREREKQLEREAREREREKELEREREKERAERNKLEARIWGIPRKALLLGLPEVNFNAQMAMLGGWGNGSGGPTNSSTPSTPSKGFLKEREREKIRQREREKQRSAEAEDERLDPEELAALNAIINTRRSMAAAQALASGAVVPPRPRRTSMNASSVVTAPAAMTPASLMDQPLLEESRSASRASTDVSSQLGPGSSAGRHSLESNRYDRSHPDSITSSTMSILSTATENSGVGNQGLNHPQQQQQRTGMESNVSSLSAPSPQSPVSLRYVPRIRFAPLPLPPPIDVSPPSGGGGASGMGSGSGIGPNGGDDDVASPDFDPQSQLQRMDSDGADTATMDVQTPSTVEWLDPNLDSKMGGSSELSTSAGGDDASQSGMEGSSANVASGSNSRLDGREDGSVSHLSTSDHGGTEGRRSATGTYQGGEGGGGGAGSGASTMRQSFESASASGPGGPTSPSLLLGLAIPGSLSSTAASSSSPASRKRPRFPRVDSEDSSRAGSSASGVAEDADRATEMDGDAEEGWRRRLSGGGKGKWYLMGMPAGVFKSMRRPGTGDSSRRRAAASEGTIAEGEDANSGRLTRRSSTSGVISPNEVVRKNTSASGTATLSSVGSGSGSQVAGSPATGPSTVSSNFVGSLGSQNSGGGFMSFFGLSDGDGEDRGRPSLVARNSSSRTSSRSRRRSGSRGSGRSREREREREVDYFTDDEERARRRKLVRSVRPGGTGMVTLPDGTKIPARRVVDTVGSEDRSGLNGAGGASAHDEEFDPSQWGFAGLARRSAGLNASTATAGTATTANVHNAASAPLPEESVKADAGETETDSITPASEVIAARMEKKSAAGSAEEVKRRYAEAEALRASTSTDSNELAPLPSRTSNDDDSAEQPQGGLSATAPLTGQQKRRASLSTVGANSDRRAGLSDGDGDTTVTPHSTPKAHVGGSVLAPLTALSSVAATQRSPAASSRSHMPGAITAGKATTASSDASALATGAFTGSAPGAGRPAIPSKASTPGLGLTLERAEIIRKRHEAEVEALGAEILANVKPVRRRSSTDDLVVAASGSKDSNNSNNHSDREMSRSSTMAAPGKDGAVLSKTKHERVGSIFNKDKHKAGATAHAVGPTFPPSPGEPGRSKGKSDPPRGRRLEGGITARESRSSSLKLTVEGSPASLKDAKRGVSTFPSPESTPMPSPAIGGETTPKLIQSEYRRGDSPTPEPAVAITSSEMKPSTSAPHMDTLGAASSGSSVSPTLNVGRASSQDRSAKSARSPDRRRISVDPKVSIPAPLDWLPRRPDVRGHHVVPLPQLGVRPRRPREGRVWDGWGYFSESEGDDEEEEEEEEEKGTGKAAHGSDSDTDSEDDDLDPETIAAEDRKTKFQQSRLTTKAAGQEIVHARASSGTGRTGPPPSATGVASKRRASAGVALSVSPPTEQSGYRLRVSNSTASLGHSSALPIPRQPRNVSSASSMRVPSRSLSQSPGKSRKPASSTVVRDDDSDDAEFWSPSAMQTMTNSSLPAARFSDSAASASFRARSAREKRLRDEKQLKTREKPERQDSTHIDWGWSAAHHPSLFDNR</sequence>
<feature type="compositionally biased region" description="Gly residues" evidence="1">
    <location>
        <begin position="514"/>
        <end position="532"/>
    </location>
</feature>
<feature type="compositionally biased region" description="Basic and acidic residues" evidence="1">
    <location>
        <begin position="1346"/>
        <end position="1361"/>
    </location>
</feature>
<feature type="compositionally biased region" description="Low complexity" evidence="1">
    <location>
        <begin position="1"/>
        <end position="13"/>
    </location>
</feature>
<feature type="compositionally biased region" description="Low complexity" evidence="1">
    <location>
        <begin position="667"/>
        <end position="702"/>
    </location>
</feature>
<feature type="compositionally biased region" description="Polar residues" evidence="1">
    <location>
        <begin position="584"/>
        <end position="601"/>
    </location>
</feature>
<feature type="compositionally biased region" description="Polar residues" evidence="1">
    <location>
        <begin position="1102"/>
        <end position="1129"/>
    </location>
</feature>
<feature type="compositionally biased region" description="Basic and acidic residues" evidence="1">
    <location>
        <begin position="1475"/>
        <end position="1490"/>
    </location>
</feature>
<feature type="compositionally biased region" description="Acidic residues" evidence="1">
    <location>
        <begin position="1567"/>
        <end position="1578"/>
    </location>
</feature>
<feature type="compositionally biased region" description="Low complexity" evidence="1">
    <location>
        <begin position="1014"/>
        <end position="1024"/>
    </location>
</feature>